<dbReference type="Pfam" id="PF02661">
    <property type="entry name" value="Fic"/>
    <property type="match status" value="1"/>
</dbReference>
<dbReference type="SUPFAM" id="SSF46785">
    <property type="entry name" value="Winged helix' DNA-binding domain"/>
    <property type="match status" value="1"/>
</dbReference>
<dbReference type="EMBL" id="LCAE01000018">
    <property type="protein sequence ID" value="KKR86280.1"/>
    <property type="molecule type" value="Genomic_DNA"/>
</dbReference>
<proteinExistence type="predicted"/>
<evidence type="ECO:0000256" key="1">
    <source>
        <dbReference type="PIRSR" id="PIRSR640198-1"/>
    </source>
</evidence>
<dbReference type="Gene3D" id="1.10.3290.10">
    <property type="entry name" value="Fido-like domain"/>
    <property type="match status" value="1"/>
</dbReference>
<dbReference type="InterPro" id="IPR036597">
    <property type="entry name" value="Fido-like_dom_sf"/>
</dbReference>
<dbReference type="InterPro" id="IPR040198">
    <property type="entry name" value="Fido_containing"/>
</dbReference>
<dbReference type="Gene3D" id="1.10.10.10">
    <property type="entry name" value="Winged helix-like DNA-binding domain superfamily/Winged helix DNA-binding domain"/>
    <property type="match status" value="1"/>
</dbReference>
<keyword evidence="2" id="KW-0067">ATP-binding</keyword>
<evidence type="ECO:0000313" key="4">
    <source>
        <dbReference type="EMBL" id="KKR86280.1"/>
    </source>
</evidence>
<dbReference type="InterPro" id="IPR036388">
    <property type="entry name" value="WH-like_DNA-bd_sf"/>
</dbReference>
<protein>
    <submittedName>
        <fullName evidence="4">Filamentation induced by cAMP protein Fic</fullName>
    </submittedName>
</protein>
<dbReference type="GO" id="GO:0005524">
    <property type="term" value="F:ATP binding"/>
    <property type="evidence" value="ECO:0007669"/>
    <property type="project" value="UniProtKB-KW"/>
</dbReference>
<feature type="binding site" evidence="2">
    <location>
        <begin position="199"/>
        <end position="206"/>
    </location>
    <ligand>
        <name>ATP</name>
        <dbReference type="ChEBI" id="CHEBI:30616"/>
    </ligand>
</feature>
<dbReference type="PANTHER" id="PTHR13504">
    <property type="entry name" value="FIDO DOMAIN-CONTAINING PROTEIN DDB_G0283145"/>
    <property type="match status" value="1"/>
</dbReference>
<reference evidence="4 5" key="1">
    <citation type="journal article" date="2015" name="Nature">
        <title>rRNA introns, odd ribosomes, and small enigmatic genomes across a large radiation of phyla.</title>
        <authorList>
            <person name="Brown C.T."/>
            <person name="Hug L.A."/>
            <person name="Thomas B.C."/>
            <person name="Sharon I."/>
            <person name="Castelle C.J."/>
            <person name="Singh A."/>
            <person name="Wilkins M.J."/>
            <person name="Williams K.H."/>
            <person name="Banfield J.F."/>
        </authorList>
    </citation>
    <scope>NUCLEOTIDE SEQUENCE [LARGE SCALE GENOMIC DNA]</scope>
</reference>
<keyword evidence="2" id="KW-0547">Nucleotide-binding</keyword>
<feature type="active site" evidence="1">
    <location>
        <position position="195"/>
    </location>
</feature>
<dbReference type="SUPFAM" id="SSF140931">
    <property type="entry name" value="Fic-like"/>
    <property type="match status" value="1"/>
</dbReference>
<dbReference type="Proteomes" id="UP000033858">
    <property type="component" value="Unassembled WGS sequence"/>
</dbReference>
<dbReference type="PANTHER" id="PTHR13504:SF38">
    <property type="entry name" value="FIDO DOMAIN-CONTAINING PROTEIN"/>
    <property type="match status" value="1"/>
</dbReference>
<feature type="domain" description="Fido" evidence="3">
    <location>
        <begin position="103"/>
        <end position="264"/>
    </location>
</feature>
<gene>
    <name evidence="4" type="ORF">UU32_C0018G0004</name>
</gene>
<organism evidence="4 5">
    <name type="scientific">Candidatus Woesebacteria bacterium GW2011_GWB1_41_10</name>
    <dbReference type="NCBI Taxonomy" id="1618577"/>
    <lineage>
        <taxon>Bacteria</taxon>
        <taxon>Candidatus Woeseibacteriota</taxon>
    </lineage>
</organism>
<dbReference type="InterPro" id="IPR036390">
    <property type="entry name" value="WH_DNA-bd_sf"/>
</dbReference>
<comment type="caution">
    <text evidence="4">The sequence shown here is derived from an EMBL/GenBank/DDBJ whole genome shotgun (WGS) entry which is preliminary data.</text>
</comment>
<evidence type="ECO:0000313" key="5">
    <source>
        <dbReference type="Proteomes" id="UP000033858"/>
    </source>
</evidence>
<dbReference type="InterPro" id="IPR003812">
    <property type="entry name" value="Fido"/>
</dbReference>
<accession>A0A0G0WP78</accession>
<name>A0A0G0WP78_9BACT</name>
<feature type="binding site" evidence="2">
    <location>
        <begin position="237"/>
        <end position="238"/>
    </location>
    <ligand>
        <name>ATP</name>
        <dbReference type="ChEBI" id="CHEBI:30616"/>
    </ligand>
</feature>
<evidence type="ECO:0000259" key="3">
    <source>
        <dbReference type="PROSITE" id="PS51459"/>
    </source>
</evidence>
<evidence type="ECO:0000256" key="2">
    <source>
        <dbReference type="PIRSR" id="PIRSR640198-2"/>
    </source>
</evidence>
<sequence length="346" mass="40236">MINLKTISPDILSLVAKIDELKGMWTSGVKLHPQVLKKLKESVLVTSTGASTRIEGAKMSDEDIEKLLRGISMEKFADRDKQEVRGYFELLENIFHSWQDIYFNESSIKHFHKELLKYAERDKLHRGEYKKSENKVHMIDAAGNSIGVLFDTAPSYLAPSKTKDLIDWTQNALKEKKYHPLLTIGIFLVHFLQIHPFQDGNGRLSRILTNFLLLKEGYVYVPYVSHEKIIEDNKPEYYLALRTSQRNLETKEEDVSAWLLFFLKAVLKQSQEAINLLSDENIEKTFSKKQLAVWEYLKTAQEITPLEIIKKLEIPRRTINQILDKLLKIKRVERIGMGRSTRYKVL</sequence>
<dbReference type="PROSITE" id="PS51459">
    <property type="entry name" value="FIDO"/>
    <property type="match status" value="1"/>
</dbReference>
<dbReference type="AlphaFoldDB" id="A0A0G0WP78"/>